<feature type="compositionally biased region" description="Gly residues" evidence="1">
    <location>
        <begin position="95"/>
        <end position="106"/>
    </location>
</feature>
<dbReference type="AlphaFoldDB" id="A0AA47NUK5"/>
<keyword evidence="2" id="KW-0418">Kinase</keyword>
<feature type="compositionally biased region" description="Basic and acidic residues" evidence="1">
    <location>
        <begin position="218"/>
        <end position="230"/>
    </location>
</feature>
<dbReference type="GO" id="GO:0004672">
    <property type="term" value="F:protein kinase activity"/>
    <property type="evidence" value="ECO:0007669"/>
    <property type="project" value="TreeGrafter"/>
</dbReference>
<accession>A0AA47NUK5</accession>
<protein>
    <submittedName>
        <fullName evidence="2">Serine/threonine-protein kinase LMTK1</fullName>
    </submittedName>
</protein>
<dbReference type="EMBL" id="JAOPHQ010004551">
    <property type="protein sequence ID" value="KAK0139141.1"/>
    <property type="molecule type" value="Genomic_DNA"/>
</dbReference>
<proteinExistence type="predicted"/>
<feature type="compositionally biased region" description="Low complexity" evidence="1">
    <location>
        <begin position="188"/>
        <end position="207"/>
    </location>
</feature>
<keyword evidence="2" id="KW-0808">Transferase</keyword>
<feature type="region of interest" description="Disordered" evidence="1">
    <location>
        <begin position="150"/>
        <end position="169"/>
    </location>
</feature>
<feature type="region of interest" description="Disordered" evidence="1">
    <location>
        <begin position="187"/>
        <end position="258"/>
    </location>
</feature>
<name>A0AA47NUK5_MERPO</name>
<evidence type="ECO:0000313" key="3">
    <source>
        <dbReference type="Proteomes" id="UP001174136"/>
    </source>
</evidence>
<keyword evidence="3" id="KW-1185">Reference proteome</keyword>
<evidence type="ECO:0000313" key="2">
    <source>
        <dbReference type="EMBL" id="KAK0139141.1"/>
    </source>
</evidence>
<dbReference type="PANTHER" id="PTHR24417">
    <property type="entry name" value="SERINE/THREONINE-PROTEIN KINASE LMTK1"/>
    <property type="match status" value="1"/>
</dbReference>
<gene>
    <name evidence="2" type="primary">AATK_2</name>
    <name evidence="2" type="ORF">N1851_024306</name>
</gene>
<reference evidence="2" key="1">
    <citation type="journal article" date="2023" name="Front. Mar. Sci.">
        <title>A new Merluccius polli reference genome to investigate the effects of global change in West African waters.</title>
        <authorList>
            <person name="Mateo J.L."/>
            <person name="Blanco-Fernandez C."/>
            <person name="Garcia-Vazquez E."/>
            <person name="Machado-Schiaffino G."/>
        </authorList>
    </citation>
    <scope>NUCLEOTIDE SEQUENCE</scope>
    <source>
        <strain evidence="2">C29</strain>
        <tissue evidence="2">Fin</tissue>
    </source>
</reference>
<dbReference type="PANTHER" id="PTHR24417:SF2">
    <property type="entry name" value="SERINE_THREONINE-PROTEIN KINASE LMTK3"/>
    <property type="match status" value="1"/>
</dbReference>
<feature type="compositionally biased region" description="Acidic residues" evidence="1">
    <location>
        <begin position="122"/>
        <end position="132"/>
    </location>
</feature>
<comment type="caution">
    <text evidence="2">The sequence shown here is derived from an EMBL/GenBank/DDBJ whole genome shotgun (WGS) entry which is preliminary data.</text>
</comment>
<dbReference type="Proteomes" id="UP001174136">
    <property type="component" value="Unassembled WGS sequence"/>
</dbReference>
<feature type="compositionally biased region" description="Polar residues" evidence="1">
    <location>
        <begin position="12"/>
        <end position="21"/>
    </location>
</feature>
<feature type="region of interest" description="Disordered" evidence="1">
    <location>
        <begin position="1"/>
        <end position="59"/>
    </location>
</feature>
<evidence type="ECO:0000256" key="1">
    <source>
        <dbReference type="SAM" id="MobiDB-lite"/>
    </source>
</evidence>
<feature type="region of interest" description="Disordered" evidence="1">
    <location>
        <begin position="88"/>
        <end position="143"/>
    </location>
</feature>
<feature type="compositionally biased region" description="Basic and acidic residues" evidence="1">
    <location>
        <begin position="158"/>
        <end position="169"/>
    </location>
</feature>
<sequence>MEETVTLRPWGAQNQDGSTESVKVEDKNADSSQDEQEVAPGPGPSSGSEQANELLPVIDRHEAISLPPVGNQAMKAKLARLSLALPPLTLTLPGNTGGKGGFGEGGLSSRLGRRRGLSPGSDPEEEEEEQEDESSRRVIVITETDVDKRVGLRSLLKSPKEPIDKEKYRGRNVSFFDDVTVYLFDQETPTNELSSSTPSPTPASGKSTKFDLYGSSTKSKESKRKEDLPVKVRSPVGANPVMASRFTVSPANDPHMVG</sequence>
<organism evidence="2 3">
    <name type="scientific">Merluccius polli</name>
    <name type="common">Benguela hake</name>
    <name type="synonym">Merluccius cadenati</name>
    <dbReference type="NCBI Taxonomy" id="89951"/>
    <lineage>
        <taxon>Eukaryota</taxon>
        <taxon>Metazoa</taxon>
        <taxon>Chordata</taxon>
        <taxon>Craniata</taxon>
        <taxon>Vertebrata</taxon>
        <taxon>Euteleostomi</taxon>
        <taxon>Actinopterygii</taxon>
        <taxon>Neopterygii</taxon>
        <taxon>Teleostei</taxon>
        <taxon>Neoteleostei</taxon>
        <taxon>Acanthomorphata</taxon>
        <taxon>Zeiogadaria</taxon>
        <taxon>Gadariae</taxon>
        <taxon>Gadiformes</taxon>
        <taxon>Gadoidei</taxon>
        <taxon>Merlucciidae</taxon>
        <taxon>Merluccius</taxon>
    </lineage>
</organism>